<feature type="compositionally biased region" description="Basic and acidic residues" evidence="11">
    <location>
        <begin position="645"/>
        <end position="654"/>
    </location>
</feature>
<reference evidence="13" key="1">
    <citation type="journal article" date="2019" name="bioRxiv">
        <title>The Genome of the Zebra Mussel, Dreissena polymorpha: A Resource for Invasive Species Research.</title>
        <authorList>
            <person name="McCartney M.A."/>
            <person name="Auch B."/>
            <person name="Kono T."/>
            <person name="Mallez S."/>
            <person name="Zhang Y."/>
            <person name="Obille A."/>
            <person name="Becker A."/>
            <person name="Abrahante J.E."/>
            <person name="Garbe J."/>
            <person name="Badalamenti J.P."/>
            <person name="Herman A."/>
            <person name="Mangelson H."/>
            <person name="Liachko I."/>
            <person name="Sullivan S."/>
            <person name="Sone E.D."/>
            <person name="Koren S."/>
            <person name="Silverstein K.A.T."/>
            <person name="Beckman K.B."/>
            <person name="Gohl D.M."/>
        </authorList>
    </citation>
    <scope>NUCLEOTIDE SEQUENCE</scope>
    <source>
        <strain evidence="13">Duluth1</strain>
        <tissue evidence="13">Whole animal</tissue>
    </source>
</reference>
<evidence type="ECO:0000256" key="8">
    <source>
        <dbReference type="ARBA" id="ARBA00047899"/>
    </source>
</evidence>
<dbReference type="InterPro" id="IPR000719">
    <property type="entry name" value="Prot_kinase_dom"/>
</dbReference>
<dbReference type="Pfam" id="PF00069">
    <property type="entry name" value="Pkinase"/>
    <property type="match status" value="1"/>
</dbReference>
<evidence type="ECO:0000256" key="2">
    <source>
        <dbReference type="ARBA" id="ARBA00012513"/>
    </source>
</evidence>
<dbReference type="EMBL" id="JAIWYP010000005">
    <property type="protein sequence ID" value="KAH3816660.1"/>
    <property type="molecule type" value="Genomic_DNA"/>
</dbReference>
<feature type="compositionally biased region" description="Basic and acidic residues" evidence="11">
    <location>
        <begin position="674"/>
        <end position="689"/>
    </location>
</feature>
<dbReference type="InterPro" id="IPR008271">
    <property type="entry name" value="Ser/Thr_kinase_AS"/>
</dbReference>
<evidence type="ECO:0000256" key="5">
    <source>
        <dbReference type="ARBA" id="ARBA00022741"/>
    </source>
</evidence>
<comment type="catalytic activity">
    <reaction evidence="8">
        <text>L-threonyl-[protein] + ATP = O-phospho-L-threonyl-[protein] + ADP + H(+)</text>
        <dbReference type="Rhea" id="RHEA:46608"/>
        <dbReference type="Rhea" id="RHEA-COMP:11060"/>
        <dbReference type="Rhea" id="RHEA-COMP:11605"/>
        <dbReference type="ChEBI" id="CHEBI:15378"/>
        <dbReference type="ChEBI" id="CHEBI:30013"/>
        <dbReference type="ChEBI" id="CHEBI:30616"/>
        <dbReference type="ChEBI" id="CHEBI:61977"/>
        <dbReference type="ChEBI" id="CHEBI:456216"/>
        <dbReference type="EC" id="2.7.11.1"/>
    </reaction>
</comment>
<keyword evidence="3" id="KW-0723">Serine/threonine-protein kinase</keyword>
<keyword evidence="7 10" id="KW-0067">ATP-binding</keyword>
<comment type="similarity">
    <text evidence="1">Belongs to the protein kinase superfamily. NEK Ser/Thr protein kinase family. NIMA subfamily.</text>
</comment>
<evidence type="ECO:0000256" key="9">
    <source>
        <dbReference type="ARBA" id="ARBA00048679"/>
    </source>
</evidence>
<dbReference type="GO" id="GO:0004674">
    <property type="term" value="F:protein serine/threonine kinase activity"/>
    <property type="evidence" value="ECO:0007669"/>
    <property type="project" value="UniProtKB-KW"/>
</dbReference>
<dbReference type="PROSITE" id="PS50011">
    <property type="entry name" value="PROTEIN_KINASE_DOM"/>
    <property type="match status" value="1"/>
</dbReference>
<dbReference type="EC" id="2.7.11.1" evidence="2"/>
<comment type="catalytic activity">
    <reaction evidence="9">
        <text>L-seryl-[protein] + ATP = O-phospho-L-seryl-[protein] + ADP + H(+)</text>
        <dbReference type="Rhea" id="RHEA:17989"/>
        <dbReference type="Rhea" id="RHEA-COMP:9863"/>
        <dbReference type="Rhea" id="RHEA-COMP:11604"/>
        <dbReference type="ChEBI" id="CHEBI:15378"/>
        <dbReference type="ChEBI" id="CHEBI:29999"/>
        <dbReference type="ChEBI" id="CHEBI:30616"/>
        <dbReference type="ChEBI" id="CHEBI:83421"/>
        <dbReference type="ChEBI" id="CHEBI:456216"/>
        <dbReference type="EC" id="2.7.11.1"/>
    </reaction>
</comment>
<evidence type="ECO:0000313" key="13">
    <source>
        <dbReference type="EMBL" id="KAH3816660.1"/>
    </source>
</evidence>
<comment type="caution">
    <text evidence="13">The sequence shown here is derived from an EMBL/GenBank/DDBJ whole genome shotgun (WGS) entry which is preliminary data.</text>
</comment>
<dbReference type="SUPFAM" id="SSF56112">
    <property type="entry name" value="Protein kinase-like (PK-like)"/>
    <property type="match status" value="1"/>
</dbReference>
<evidence type="ECO:0000259" key="12">
    <source>
        <dbReference type="PROSITE" id="PS50011"/>
    </source>
</evidence>
<feature type="region of interest" description="Disordered" evidence="11">
    <location>
        <begin position="504"/>
        <end position="583"/>
    </location>
</feature>
<name>A0A9D4GKB0_DREPO</name>
<gene>
    <name evidence="13" type="ORF">DPMN_118180</name>
</gene>
<evidence type="ECO:0000256" key="6">
    <source>
        <dbReference type="ARBA" id="ARBA00022777"/>
    </source>
</evidence>
<feature type="compositionally biased region" description="Polar residues" evidence="11">
    <location>
        <begin position="542"/>
        <end position="563"/>
    </location>
</feature>
<dbReference type="SMART" id="SM00220">
    <property type="entry name" value="S_TKc"/>
    <property type="match status" value="1"/>
</dbReference>
<dbReference type="InterPro" id="IPR017441">
    <property type="entry name" value="Protein_kinase_ATP_BS"/>
</dbReference>
<feature type="region of interest" description="Disordered" evidence="11">
    <location>
        <begin position="634"/>
        <end position="698"/>
    </location>
</feature>
<dbReference type="PROSITE" id="PS00107">
    <property type="entry name" value="PROTEIN_KINASE_ATP"/>
    <property type="match status" value="1"/>
</dbReference>
<dbReference type="InterPro" id="IPR051131">
    <property type="entry name" value="NEK_Ser/Thr_kinase_NIMA"/>
</dbReference>
<organism evidence="13 14">
    <name type="scientific">Dreissena polymorpha</name>
    <name type="common">Zebra mussel</name>
    <name type="synonym">Mytilus polymorpha</name>
    <dbReference type="NCBI Taxonomy" id="45954"/>
    <lineage>
        <taxon>Eukaryota</taxon>
        <taxon>Metazoa</taxon>
        <taxon>Spiralia</taxon>
        <taxon>Lophotrochozoa</taxon>
        <taxon>Mollusca</taxon>
        <taxon>Bivalvia</taxon>
        <taxon>Autobranchia</taxon>
        <taxon>Heteroconchia</taxon>
        <taxon>Euheterodonta</taxon>
        <taxon>Imparidentia</taxon>
        <taxon>Neoheterodontei</taxon>
        <taxon>Myida</taxon>
        <taxon>Dreissenoidea</taxon>
        <taxon>Dreissenidae</taxon>
        <taxon>Dreissena</taxon>
    </lineage>
</organism>
<evidence type="ECO:0000256" key="11">
    <source>
        <dbReference type="SAM" id="MobiDB-lite"/>
    </source>
</evidence>
<dbReference type="Gene3D" id="1.10.510.10">
    <property type="entry name" value="Transferase(Phosphotransferase) domain 1"/>
    <property type="match status" value="1"/>
</dbReference>
<keyword evidence="5 10" id="KW-0547">Nucleotide-binding</keyword>
<proteinExistence type="inferred from homology"/>
<keyword evidence="14" id="KW-1185">Reference proteome</keyword>
<evidence type="ECO:0000256" key="1">
    <source>
        <dbReference type="ARBA" id="ARBA00010886"/>
    </source>
</evidence>
<evidence type="ECO:0000256" key="10">
    <source>
        <dbReference type="PROSITE-ProRule" id="PRU10141"/>
    </source>
</evidence>
<dbReference type="Proteomes" id="UP000828390">
    <property type="component" value="Unassembled WGS sequence"/>
</dbReference>
<feature type="region of interest" description="Disordered" evidence="11">
    <location>
        <begin position="271"/>
        <end position="312"/>
    </location>
</feature>
<dbReference type="InterPro" id="IPR011009">
    <property type="entry name" value="Kinase-like_dom_sf"/>
</dbReference>
<keyword evidence="4" id="KW-0808">Transferase</keyword>
<evidence type="ECO:0000256" key="3">
    <source>
        <dbReference type="ARBA" id="ARBA00022527"/>
    </source>
</evidence>
<sequence>MNELDLHFERLLGEGSYGKVFLVKQDNGDQFAVKEIDLTKCDDAGRDQAHGEAHLLSRLKHANILMYVESVICDESLFIVTEFCEGGDLEDYLQLNKKLNQSVPEPVVSDWILQLGSALKYMHDQKILHRDMKTKNIFLKENLSVKLGDLGIAKVLDLNQSKADTFIGTPSYMSPELFMGKSYNHKTDIWGLGCCVYEMMTLKRAFQGRALWTLIREIKNGKVLETPDSYSLEIRMLVQEMMAQNPEERPSAKDIVNNDLLGYHRGSSIKLAKSLPHPNQKTDESAKKPPPSGSKSGSLKNALQEMNKSQEAKFRNTIESVCEKINTLRLNQQNTGTGTAQDFNTFVCKEGGSDSEEELEAPGTILDSSLLQHYAEELETFVLKGNETGDTKDLNSDKKVKTEINNIDNDDEDDDDEEGSRTLLRQYSETLDDNEADEENESSDVVMTIKGPQVVITGSQNSPQNLKEVEDEFNEMTLVEVSKYKYKGLQDTFALRPDKRWKRPKSDPYDWFSPGKETEGAAAQGVAKNSHTNVSRHETPPKSAQNIKAASFSSTTEFNSSKTTDPRLLRTLEGTGSKTRHKVPVADRIQQSAKDKNSYFSFTASDLLLSTPKQAFTQTVDEDLNIPEVMRHLKDNLSPSSSVDSRSETIRPAKPEMSLEDQGPGSSKAKKKKESYLKKQSEAKRKNSDVSDSGDVSSSLNNNDIKLFTRAQAAKFSKLLDAESPVLVENGNYSIQDIISKFQAHLHASYQNMAFCYAT</sequence>
<dbReference type="CDD" id="cd08215">
    <property type="entry name" value="STKc_Nek"/>
    <property type="match status" value="1"/>
</dbReference>
<keyword evidence="6" id="KW-0418">Kinase</keyword>
<dbReference type="GO" id="GO:0005524">
    <property type="term" value="F:ATP binding"/>
    <property type="evidence" value="ECO:0007669"/>
    <property type="project" value="UniProtKB-UniRule"/>
</dbReference>
<feature type="domain" description="Protein kinase" evidence="12">
    <location>
        <begin position="6"/>
        <end position="261"/>
    </location>
</feature>
<dbReference type="PANTHER" id="PTHR44899">
    <property type="entry name" value="CAMK FAMILY PROTEIN KINASE"/>
    <property type="match status" value="1"/>
</dbReference>
<protein>
    <recommendedName>
        <fullName evidence="2">non-specific serine/threonine protein kinase</fullName>
        <ecNumber evidence="2">2.7.11.1</ecNumber>
    </recommendedName>
</protein>
<evidence type="ECO:0000313" key="14">
    <source>
        <dbReference type="Proteomes" id="UP000828390"/>
    </source>
</evidence>
<evidence type="ECO:0000256" key="4">
    <source>
        <dbReference type="ARBA" id="ARBA00022679"/>
    </source>
</evidence>
<evidence type="ECO:0000256" key="7">
    <source>
        <dbReference type="ARBA" id="ARBA00022840"/>
    </source>
</evidence>
<dbReference type="PANTHER" id="PTHR44899:SF3">
    <property type="entry name" value="SERINE_THREONINE-PROTEIN KINASE NEK1"/>
    <property type="match status" value="1"/>
</dbReference>
<reference evidence="13" key="2">
    <citation type="submission" date="2020-11" db="EMBL/GenBank/DDBJ databases">
        <authorList>
            <person name="McCartney M.A."/>
            <person name="Auch B."/>
            <person name="Kono T."/>
            <person name="Mallez S."/>
            <person name="Becker A."/>
            <person name="Gohl D.M."/>
            <person name="Silverstein K.A.T."/>
            <person name="Koren S."/>
            <person name="Bechman K.B."/>
            <person name="Herman A."/>
            <person name="Abrahante J.E."/>
            <person name="Garbe J."/>
        </authorList>
    </citation>
    <scope>NUCLEOTIDE SEQUENCE</scope>
    <source>
        <strain evidence="13">Duluth1</strain>
        <tissue evidence="13">Whole animal</tissue>
    </source>
</reference>
<dbReference type="AlphaFoldDB" id="A0A9D4GKB0"/>
<accession>A0A9D4GKB0</accession>
<dbReference type="PROSITE" id="PS00108">
    <property type="entry name" value="PROTEIN_KINASE_ST"/>
    <property type="match status" value="1"/>
</dbReference>
<feature type="binding site" evidence="10">
    <location>
        <position position="34"/>
    </location>
    <ligand>
        <name>ATP</name>
        <dbReference type="ChEBI" id="CHEBI:30616"/>
    </ligand>
</feature>